<feature type="chain" id="PRO_5028477787" evidence="2">
    <location>
        <begin position="19"/>
        <end position="347"/>
    </location>
</feature>
<dbReference type="AlphaFoldDB" id="A0A6P4YGD3"/>
<keyword evidence="2" id="KW-0732">Signal</keyword>
<feature type="signal peptide" evidence="2">
    <location>
        <begin position="1"/>
        <end position="18"/>
    </location>
</feature>
<sequence>MEAVVHLYLFGLVYSACALPDLAAATPVPRALDLADSTTATPGIRLLDPTDATPVPRLAESTDVTPVPHAPDLRDPTKGATPVPYLPDPTVGNATPVPRLADSTNITPVPQAPDLRDPTYATPVPRVPDPGFQTTLVQALSADIRGTNWTLALTEETIRAMREVHFGDPNYTPALELPAWGNGTVTADDVQTGRLEDSEILDRLSSQLYIYEREISAVMQDELAMVNSDAPEGGVVFKGDVVYEEGARRVYQLVVQVYGKTVYLRALLAQTAHLMGHDLQSDHAGNHYPSQPASEYEMQRRVFRVFLAYRAFLGDLRGVFAALLRRELATTARLGSPTSATPGNVTA</sequence>
<dbReference type="RefSeq" id="XP_019616071.1">
    <property type="nucleotide sequence ID" value="XM_019760512.1"/>
</dbReference>
<evidence type="ECO:0000313" key="3">
    <source>
        <dbReference type="Proteomes" id="UP000515135"/>
    </source>
</evidence>
<dbReference type="OrthoDB" id="10330075at2759"/>
<name>A0A6P4YGD3_BRABE</name>
<dbReference type="Proteomes" id="UP000515135">
    <property type="component" value="Unplaced"/>
</dbReference>
<evidence type="ECO:0000256" key="1">
    <source>
        <dbReference type="SAM" id="MobiDB-lite"/>
    </source>
</evidence>
<organism evidence="3 4">
    <name type="scientific">Branchiostoma belcheri</name>
    <name type="common">Amphioxus</name>
    <dbReference type="NCBI Taxonomy" id="7741"/>
    <lineage>
        <taxon>Eukaryota</taxon>
        <taxon>Metazoa</taxon>
        <taxon>Chordata</taxon>
        <taxon>Cephalochordata</taxon>
        <taxon>Leptocardii</taxon>
        <taxon>Amphioxiformes</taxon>
        <taxon>Branchiostomatidae</taxon>
        <taxon>Branchiostoma</taxon>
    </lineage>
</organism>
<dbReference type="GeneID" id="109463659"/>
<evidence type="ECO:0000313" key="4">
    <source>
        <dbReference type="RefSeq" id="XP_019616071.1"/>
    </source>
</evidence>
<keyword evidence="3" id="KW-1185">Reference proteome</keyword>
<dbReference type="KEGG" id="bbel:109463659"/>
<protein>
    <submittedName>
        <fullName evidence="4">Uncharacterized protein LOC109463659</fullName>
    </submittedName>
</protein>
<proteinExistence type="predicted"/>
<evidence type="ECO:0000256" key="2">
    <source>
        <dbReference type="SAM" id="SignalP"/>
    </source>
</evidence>
<feature type="region of interest" description="Disordered" evidence="1">
    <location>
        <begin position="43"/>
        <end position="120"/>
    </location>
</feature>
<reference evidence="4" key="1">
    <citation type="submission" date="2025-08" db="UniProtKB">
        <authorList>
            <consortium name="RefSeq"/>
        </authorList>
    </citation>
    <scope>IDENTIFICATION</scope>
    <source>
        <tissue evidence="4">Gonad</tissue>
    </source>
</reference>
<accession>A0A6P4YGD3</accession>
<gene>
    <name evidence="4" type="primary">LOC109463659</name>
</gene>